<dbReference type="InParanoid" id="B9S405"/>
<evidence type="ECO:0000256" key="1">
    <source>
        <dbReference type="SAM" id="MobiDB-lite"/>
    </source>
</evidence>
<accession>B9S405</accession>
<name>B9S405_RICCO</name>
<organism evidence="2 3">
    <name type="scientific">Ricinus communis</name>
    <name type="common">Castor bean</name>
    <dbReference type="NCBI Taxonomy" id="3988"/>
    <lineage>
        <taxon>Eukaryota</taxon>
        <taxon>Viridiplantae</taxon>
        <taxon>Streptophyta</taxon>
        <taxon>Embryophyta</taxon>
        <taxon>Tracheophyta</taxon>
        <taxon>Spermatophyta</taxon>
        <taxon>Magnoliopsida</taxon>
        <taxon>eudicotyledons</taxon>
        <taxon>Gunneridae</taxon>
        <taxon>Pentapetalae</taxon>
        <taxon>rosids</taxon>
        <taxon>fabids</taxon>
        <taxon>Malpighiales</taxon>
        <taxon>Euphorbiaceae</taxon>
        <taxon>Acalyphoideae</taxon>
        <taxon>Acalypheae</taxon>
        <taxon>Ricinus</taxon>
    </lineage>
</organism>
<gene>
    <name evidence="2" type="ORF">RCOM_0557320</name>
</gene>
<dbReference type="AlphaFoldDB" id="B9S405"/>
<keyword evidence="3" id="KW-1185">Reference proteome</keyword>
<dbReference type="Proteomes" id="UP000008311">
    <property type="component" value="Unassembled WGS sequence"/>
</dbReference>
<proteinExistence type="predicted"/>
<dbReference type="EMBL" id="EQ973863">
    <property type="protein sequence ID" value="EEF41686.1"/>
    <property type="molecule type" value="Genomic_DNA"/>
</dbReference>
<feature type="region of interest" description="Disordered" evidence="1">
    <location>
        <begin position="26"/>
        <end position="51"/>
    </location>
</feature>
<evidence type="ECO:0000313" key="2">
    <source>
        <dbReference type="EMBL" id="EEF41686.1"/>
    </source>
</evidence>
<reference evidence="3" key="1">
    <citation type="journal article" date="2010" name="Nat. Biotechnol.">
        <title>Draft genome sequence of the oilseed species Ricinus communis.</title>
        <authorList>
            <person name="Chan A.P."/>
            <person name="Crabtree J."/>
            <person name="Zhao Q."/>
            <person name="Lorenzi H."/>
            <person name="Orvis J."/>
            <person name="Puiu D."/>
            <person name="Melake-Berhan A."/>
            <person name="Jones K.M."/>
            <person name="Redman J."/>
            <person name="Chen G."/>
            <person name="Cahoon E.B."/>
            <person name="Gedil M."/>
            <person name="Stanke M."/>
            <person name="Haas B.J."/>
            <person name="Wortman J.R."/>
            <person name="Fraser-Liggett C.M."/>
            <person name="Ravel J."/>
            <person name="Rabinowicz P.D."/>
        </authorList>
    </citation>
    <scope>NUCLEOTIDE SEQUENCE [LARGE SCALE GENOMIC DNA]</scope>
    <source>
        <strain evidence="3">cv. Hale</strain>
    </source>
</reference>
<sequence length="64" mass="7462">MEKIDMNGCLEHTQVLRALIPKKKRENNPFIQLKNKQRKGPEPQGEEKDSSRYAILYIVSTKGY</sequence>
<evidence type="ECO:0000313" key="3">
    <source>
        <dbReference type="Proteomes" id="UP000008311"/>
    </source>
</evidence>
<protein>
    <submittedName>
        <fullName evidence="2">Uncharacterized protein</fullName>
    </submittedName>
</protein>
<feature type="compositionally biased region" description="Basic and acidic residues" evidence="1">
    <location>
        <begin position="39"/>
        <end position="51"/>
    </location>
</feature>